<evidence type="ECO:0000313" key="3">
    <source>
        <dbReference type="Proteomes" id="UP001333996"/>
    </source>
</evidence>
<proteinExistence type="predicted"/>
<evidence type="ECO:0000313" key="2">
    <source>
        <dbReference type="EMBL" id="MED7824887.1"/>
    </source>
</evidence>
<reference evidence="2" key="1">
    <citation type="submission" date="2024-01" db="EMBL/GenBank/DDBJ databases">
        <title>First draft genome sequence data of TA4-1, the type strain of Gram-positive actinobacterium Streptomyces chiangmaiensis.</title>
        <authorList>
            <person name="Yasawong M."/>
            <person name="Nantapong N."/>
        </authorList>
    </citation>
    <scope>NUCLEOTIDE SEQUENCE</scope>
    <source>
        <strain evidence="2">TA4-1</strain>
    </source>
</reference>
<keyword evidence="3" id="KW-1185">Reference proteome</keyword>
<evidence type="ECO:0008006" key="4">
    <source>
        <dbReference type="Google" id="ProtNLM"/>
    </source>
</evidence>
<organism evidence="2 3">
    <name type="scientific">Streptomyces chiangmaiensis</name>
    <dbReference type="NCBI Taxonomy" id="766497"/>
    <lineage>
        <taxon>Bacteria</taxon>
        <taxon>Bacillati</taxon>
        <taxon>Actinomycetota</taxon>
        <taxon>Actinomycetes</taxon>
        <taxon>Kitasatosporales</taxon>
        <taxon>Streptomycetaceae</taxon>
        <taxon>Streptomyces</taxon>
    </lineage>
</organism>
<name>A0ABU7FMH1_9ACTN</name>
<gene>
    <name evidence="2" type="ORF">VXC91_23565</name>
</gene>
<dbReference type="PROSITE" id="PS51257">
    <property type="entry name" value="PROKAR_LIPOPROTEIN"/>
    <property type="match status" value="1"/>
</dbReference>
<dbReference type="EMBL" id="JAYWVC010000087">
    <property type="protein sequence ID" value="MED7824887.1"/>
    <property type="molecule type" value="Genomic_DNA"/>
</dbReference>
<feature type="region of interest" description="Disordered" evidence="1">
    <location>
        <begin position="26"/>
        <end position="61"/>
    </location>
</feature>
<comment type="caution">
    <text evidence="2">The sequence shown here is derived from an EMBL/GenBank/DDBJ whole genome shotgun (WGS) entry which is preliminary data.</text>
</comment>
<protein>
    <recommendedName>
        <fullName evidence="4">DUF4232 domain-containing protein</fullName>
    </recommendedName>
</protein>
<evidence type="ECO:0000256" key="1">
    <source>
        <dbReference type="SAM" id="MobiDB-lite"/>
    </source>
</evidence>
<dbReference type="Proteomes" id="UP001333996">
    <property type="component" value="Unassembled WGS sequence"/>
</dbReference>
<sequence>MRRTTLHLTTLAAAVLLVAGCGGPSGGGSAGSGAASPSGPASASPSMSPSLPPTPRATGTGCAPEVQLAAADTGRTVCLTPGGRIRIALDGSKDRPWARVTATGDALKAVNAGIVVQPGDALAAFDAVAPGTARLTSTRPLCAQRPGQASCLGIEQWAVTVTVTAP</sequence>
<accession>A0ABU7FMH1</accession>
<feature type="compositionally biased region" description="Low complexity" evidence="1">
    <location>
        <begin position="32"/>
        <end position="49"/>
    </location>
</feature>
<dbReference type="RefSeq" id="WP_329509315.1">
    <property type="nucleotide sequence ID" value="NZ_BAAAYZ010000202.1"/>
</dbReference>